<evidence type="ECO:0000259" key="2">
    <source>
        <dbReference type="Pfam" id="PF02720"/>
    </source>
</evidence>
<keyword evidence="4" id="KW-1185">Reference proteome</keyword>
<reference evidence="3 4" key="1">
    <citation type="submission" date="2015-02" db="EMBL/GenBank/DDBJ databases">
        <authorList>
            <person name="Ju K.-S."/>
            <person name="Doroghazi J.R."/>
            <person name="Metcalf W."/>
        </authorList>
    </citation>
    <scope>NUCLEOTIDE SEQUENCE [LARGE SCALE GENOMIC DNA]</scope>
    <source>
        <strain evidence="3 4">NRRL B-16140</strain>
    </source>
</reference>
<dbReference type="AlphaFoldDB" id="A0A0F0H803"/>
<feature type="domain" description="DUF222" evidence="2">
    <location>
        <begin position="32"/>
        <end position="215"/>
    </location>
</feature>
<sequence length="218" mass="23364">MLLHAVKWDRKAAVQWVANAGALSSSITPTGSELAPELPATAEALAEGAVSVEHVTALAKAMEKLPAEAETAMVDFAREHPPGVIGKFGKDVAYALCQNDPEPRDAEPEPLVNQLMKSWKNGQLEVKALLDTVTGAAFEAMLDPLAKPRPDTSGQGPDLRSRTEREGEAFAELVNLMMRADQLPEHGGEPVTLTLTMSYDDLAEQVGQAMLDNGERVP</sequence>
<feature type="non-terminal residue" evidence="3">
    <location>
        <position position="218"/>
    </location>
</feature>
<organism evidence="3 4">
    <name type="scientific">Lentzea aerocolonigenes</name>
    <name type="common">Lechevalieria aerocolonigenes</name>
    <name type="synonym">Saccharothrix aerocolonigenes</name>
    <dbReference type="NCBI Taxonomy" id="68170"/>
    <lineage>
        <taxon>Bacteria</taxon>
        <taxon>Bacillati</taxon>
        <taxon>Actinomycetota</taxon>
        <taxon>Actinomycetes</taxon>
        <taxon>Pseudonocardiales</taxon>
        <taxon>Pseudonocardiaceae</taxon>
        <taxon>Lentzea</taxon>
    </lineage>
</organism>
<evidence type="ECO:0000256" key="1">
    <source>
        <dbReference type="SAM" id="MobiDB-lite"/>
    </source>
</evidence>
<dbReference type="Proteomes" id="UP000033393">
    <property type="component" value="Unassembled WGS sequence"/>
</dbReference>
<dbReference type="Pfam" id="PF02720">
    <property type="entry name" value="DUF222"/>
    <property type="match status" value="1"/>
</dbReference>
<proteinExistence type="predicted"/>
<comment type="caution">
    <text evidence="3">The sequence shown here is derived from an EMBL/GenBank/DDBJ whole genome shotgun (WGS) entry which is preliminary data.</text>
</comment>
<accession>A0A0F0H803</accession>
<protein>
    <recommendedName>
        <fullName evidence="2">DUF222 domain-containing protein</fullName>
    </recommendedName>
</protein>
<dbReference type="EMBL" id="JYJG01000074">
    <property type="protein sequence ID" value="KJK49753.1"/>
    <property type="molecule type" value="Genomic_DNA"/>
</dbReference>
<feature type="region of interest" description="Disordered" evidence="1">
    <location>
        <begin position="144"/>
        <end position="164"/>
    </location>
</feature>
<evidence type="ECO:0000313" key="3">
    <source>
        <dbReference type="EMBL" id="KJK49753.1"/>
    </source>
</evidence>
<name>A0A0F0H803_LENAE</name>
<gene>
    <name evidence="3" type="ORF">UK23_12990</name>
</gene>
<dbReference type="InterPro" id="IPR003870">
    <property type="entry name" value="DUF222"/>
</dbReference>
<evidence type="ECO:0000313" key="4">
    <source>
        <dbReference type="Proteomes" id="UP000033393"/>
    </source>
</evidence>